<name>A0A4U0Z2S5_9RHOB</name>
<dbReference type="InterPro" id="IPR003346">
    <property type="entry name" value="Transposase_20"/>
</dbReference>
<evidence type="ECO:0000259" key="2">
    <source>
        <dbReference type="Pfam" id="PF02371"/>
    </source>
</evidence>
<gene>
    <name evidence="3" type="ORF">FAZ78_05030</name>
</gene>
<feature type="transmembrane region" description="Helical" evidence="1">
    <location>
        <begin position="193"/>
        <end position="214"/>
    </location>
</feature>
<reference evidence="3 4" key="1">
    <citation type="submission" date="2019-04" db="EMBL/GenBank/DDBJ databases">
        <title>Crypto-aerobic microbial life in anoxic (sulfidic) marine sediments.</title>
        <authorList>
            <person name="Bhattacharya S."/>
            <person name="Roy C."/>
            <person name="Mondal N."/>
            <person name="Sarkar J."/>
            <person name="Mandal S."/>
            <person name="Rameez M.J."/>
            <person name="Ghosh W."/>
        </authorList>
    </citation>
    <scope>NUCLEOTIDE SEQUENCE [LARGE SCALE GENOMIC DNA]</scope>
    <source>
        <strain evidence="3 4">SBBC</strain>
    </source>
</reference>
<dbReference type="GO" id="GO:0006313">
    <property type="term" value="P:DNA transposition"/>
    <property type="evidence" value="ECO:0007669"/>
    <property type="project" value="InterPro"/>
</dbReference>
<dbReference type="Proteomes" id="UP000306340">
    <property type="component" value="Unassembled WGS sequence"/>
</dbReference>
<dbReference type="GO" id="GO:0003677">
    <property type="term" value="F:DNA binding"/>
    <property type="evidence" value="ECO:0007669"/>
    <property type="project" value="InterPro"/>
</dbReference>
<keyword evidence="1" id="KW-1133">Transmembrane helix</keyword>
<organism evidence="3 4">
    <name type="scientific">Cereibacter changlensis</name>
    <dbReference type="NCBI Taxonomy" id="402884"/>
    <lineage>
        <taxon>Bacteria</taxon>
        <taxon>Pseudomonadati</taxon>
        <taxon>Pseudomonadota</taxon>
        <taxon>Alphaproteobacteria</taxon>
        <taxon>Rhodobacterales</taxon>
        <taxon>Paracoccaceae</taxon>
        <taxon>Cereibacter</taxon>
    </lineage>
</organism>
<proteinExistence type="predicted"/>
<dbReference type="GO" id="GO:0004803">
    <property type="term" value="F:transposase activity"/>
    <property type="evidence" value="ECO:0007669"/>
    <property type="project" value="InterPro"/>
</dbReference>
<evidence type="ECO:0000313" key="4">
    <source>
        <dbReference type="Proteomes" id="UP000306340"/>
    </source>
</evidence>
<sequence length="272" mass="30434">MEADETARRLQVMPGIGPITASVLAATLPNVSAFRSDPALGRFRSCALPEPGCLGPRTQSRHVLGRREGDLAQPGAAGRGGGRRYSTDTACWRTCRSAGRLRLPHHDKRERRGGGGSAVMLRRLPCRKGRRRPIHSRAGSHCPRYLTRRRGHQAMIWDDQSATFPHFCLQERRSRFIALGLFLFSCLQGRMRAAAFGTALFVFSFFGTAVWAAVRRRFLVSSLSIPERRGCSLGMEAPRDRQCGHGDTTRRSWRQRRQHTVFVLSDLLALGR</sequence>
<keyword evidence="1" id="KW-0472">Membrane</keyword>
<comment type="caution">
    <text evidence="3">The sequence shown here is derived from an EMBL/GenBank/DDBJ whole genome shotgun (WGS) entry which is preliminary data.</text>
</comment>
<evidence type="ECO:0000313" key="3">
    <source>
        <dbReference type="EMBL" id="TKA97609.1"/>
    </source>
</evidence>
<accession>A0A4U0Z2S5</accession>
<dbReference type="Pfam" id="PF02371">
    <property type="entry name" value="Transposase_20"/>
    <property type="match status" value="1"/>
</dbReference>
<feature type="domain" description="Transposase IS116/IS110/IS902 C-terminal" evidence="2">
    <location>
        <begin position="8"/>
        <end position="41"/>
    </location>
</feature>
<dbReference type="AlphaFoldDB" id="A0A4U0Z2S5"/>
<protein>
    <submittedName>
        <fullName evidence="3">IS110 family transposase</fullName>
    </submittedName>
</protein>
<keyword evidence="1" id="KW-0812">Transmembrane</keyword>
<evidence type="ECO:0000256" key="1">
    <source>
        <dbReference type="SAM" id="Phobius"/>
    </source>
</evidence>
<dbReference type="EMBL" id="SWAU01000029">
    <property type="protein sequence ID" value="TKA97609.1"/>
    <property type="molecule type" value="Genomic_DNA"/>
</dbReference>